<dbReference type="PANTHER" id="PTHR20910">
    <property type="entry name" value="AGAP001623-PA"/>
    <property type="match status" value="1"/>
</dbReference>
<name>A0ABQ0FYK7_9PEZI</name>
<feature type="signal peptide" evidence="1">
    <location>
        <begin position="1"/>
        <end position="20"/>
    </location>
</feature>
<gene>
    <name evidence="2" type="primary">SOD4</name>
    <name evidence="2" type="ORF">MFIFM68171_00802</name>
</gene>
<keyword evidence="3" id="KW-1185">Reference proteome</keyword>
<dbReference type="Gene3D" id="2.60.40.200">
    <property type="entry name" value="Superoxide dismutase, copper/zinc binding domain"/>
    <property type="match status" value="1"/>
</dbReference>
<reference evidence="2 3" key="1">
    <citation type="submission" date="2024-09" db="EMBL/GenBank/DDBJ databases">
        <title>Itraconazole resistance in Madurella fahalii resulting from another homologue of gene encoding cytochrome P450 14-alpha sterol demethylase (CYP51).</title>
        <authorList>
            <person name="Yoshioka I."/>
            <person name="Fahal A.H."/>
            <person name="Kaneko S."/>
            <person name="Yaguchi T."/>
        </authorList>
    </citation>
    <scope>NUCLEOTIDE SEQUENCE [LARGE SCALE GENOMIC DNA]</scope>
    <source>
        <strain evidence="2 3">IFM 68171</strain>
    </source>
</reference>
<dbReference type="PANTHER" id="PTHR20910:SF1">
    <property type="entry name" value="SUPEROXIDE DISMUTASE COPPER_ZINC BINDING DOMAIN-CONTAINING PROTEIN"/>
    <property type="match status" value="1"/>
</dbReference>
<protein>
    <submittedName>
        <fullName evidence="2">Cell surface superoxide dismutase [Cu-Zn] 4</fullName>
    </submittedName>
</protein>
<organism evidence="2 3">
    <name type="scientific">Madurella fahalii</name>
    <dbReference type="NCBI Taxonomy" id="1157608"/>
    <lineage>
        <taxon>Eukaryota</taxon>
        <taxon>Fungi</taxon>
        <taxon>Dikarya</taxon>
        <taxon>Ascomycota</taxon>
        <taxon>Pezizomycotina</taxon>
        <taxon>Sordariomycetes</taxon>
        <taxon>Sordariomycetidae</taxon>
        <taxon>Sordariales</taxon>
        <taxon>Sordariales incertae sedis</taxon>
        <taxon>Madurella</taxon>
    </lineage>
</organism>
<evidence type="ECO:0000256" key="1">
    <source>
        <dbReference type="SAM" id="SignalP"/>
    </source>
</evidence>
<dbReference type="RefSeq" id="XP_070912325.1">
    <property type="nucleotide sequence ID" value="XM_071056224.1"/>
</dbReference>
<dbReference type="EMBL" id="BAAFSV010000001">
    <property type="protein sequence ID" value="GAB1310592.1"/>
    <property type="molecule type" value="Genomic_DNA"/>
</dbReference>
<comment type="caution">
    <text evidence="2">The sequence shown here is derived from an EMBL/GenBank/DDBJ whole genome shotgun (WGS) entry which is preliminary data.</text>
</comment>
<keyword evidence="1" id="KW-0732">Signal</keyword>
<sequence length="198" mass="21038">MHILSLVSLLGAATLAASQAANVTTGKLGDARPVRNNPVIGERWVAIFNSSTVKGTVTAVAHTVGINYTIDVTGLAVEKGPYKYHVHVRAVPESGDCAETGGHLDSYVRGDTPPCESSMPQTCEVGDLSGKYGTVAGPDVKKEFNDPYTALNKIQLGYIGNRGIVFHDASSARIACATLNKVEEEEEEEEDEEDDVCS</sequence>
<proteinExistence type="predicted"/>
<dbReference type="InterPro" id="IPR053257">
    <property type="entry name" value="Cu-only_SOD"/>
</dbReference>
<evidence type="ECO:0000313" key="3">
    <source>
        <dbReference type="Proteomes" id="UP001628179"/>
    </source>
</evidence>
<dbReference type="SUPFAM" id="SSF49329">
    <property type="entry name" value="Cu,Zn superoxide dismutase-like"/>
    <property type="match status" value="1"/>
</dbReference>
<dbReference type="Proteomes" id="UP001628179">
    <property type="component" value="Unassembled WGS sequence"/>
</dbReference>
<accession>A0ABQ0FYK7</accession>
<dbReference type="InterPro" id="IPR036423">
    <property type="entry name" value="SOD-like_Cu/Zn_dom_sf"/>
</dbReference>
<dbReference type="GeneID" id="98171547"/>
<feature type="chain" id="PRO_5046496882" evidence="1">
    <location>
        <begin position="21"/>
        <end position="198"/>
    </location>
</feature>
<evidence type="ECO:0000313" key="2">
    <source>
        <dbReference type="EMBL" id="GAB1310592.1"/>
    </source>
</evidence>